<proteinExistence type="predicted"/>
<dbReference type="PANTHER" id="PTHR14609:SF1">
    <property type="entry name" value="ORC UBIQUITIN LIGASE 1"/>
    <property type="match status" value="1"/>
</dbReference>
<evidence type="ECO:0000256" key="2">
    <source>
        <dbReference type="ARBA" id="ARBA00022771"/>
    </source>
</evidence>
<feature type="region of interest" description="Disordered" evidence="6">
    <location>
        <begin position="316"/>
        <end position="386"/>
    </location>
</feature>
<feature type="region of interest" description="Disordered" evidence="6">
    <location>
        <begin position="270"/>
        <end position="303"/>
    </location>
</feature>
<name>A0AAJ7T6C6_PETMA</name>
<feature type="compositionally biased region" description="Pro residues" evidence="6">
    <location>
        <begin position="347"/>
        <end position="356"/>
    </location>
</feature>
<feature type="compositionally biased region" description="Low complexity" evidence="6">
    <location>
        <begin position="283"/>
        <end position="298"/>
    </location>
</feature>
<dbReference type="GO" id="GO:0008270">
    <property type="term" value="F:zinc ion binding"/>
    <property type="evidence" value="ECO:0007669"/>
    <property type="project" value="UniProtKB-KW"/>
</dbReference>
<gene>
    <name evidence="9" type="primary">OBI1</name>
</gene>
<dbReference type="InterPro" id="IPR039209">
    <property type="entry name" value="OBI1"/>
</dbReference>
<dbReference type="PROSITE" id="PS50089">
    <property type="entry name" value="ZF_RING_2"/>
    <property type="match status" value="1"/>
</dbReference>
<reference evidence="9" key="1">
    <citation type="submission" date="2025-08" db="UniProtKB">
        <authorList>
            <consortium name="RefSeq"/>
        </authorList>
    </citation>
    <scope>IDENTIFICATION</scope>
    <source>
        <tissue evidence="9">Sperm</tissue>
    </source>
</reference>
<accession>A0AAJ7T6C6</accession>
<organism evidence="8 9">
    <name type="scientific">Petromyzon marinus</name>
    <name type="common">Sea lamprey</name>
    <dbReference type="NCBI Taxonomy" id="7757"/>
    <lineage>
        <taxon>Eukaryota</taxon>
        <taxon>Metazoa</taxon>
        <taxon>Chordata</taxon>
        <taxon>Craniata</taxon>
        <taxon>Vertebrata</taxon>
        <taxon>Cyclostomata</taxon>
        <taxon>Hyperoartia</taxon>
        <taxon>Petromyzontiformes</taxon>
        <taxon>Petromyzontidae</taxon>
        <taxon>Petromyzon</taxon>
    </lineage>
</organism>
<evidence type="ECO:0000256" key="1">
    <source>
        <dbReference type="ARBA" id="ARBA00022723"/>
    </source>
</evidence>
<keyword evidence="1" id="KW-0479">Metal-binding</keyword>
<dbReference type="AlphaFoldDB" id="A0AAJ7T6C6"/>
<dbReference type="PANTHER" id="PTHR14609">
    <property type="entry name" value="RING FINGER PROTEIN 219"/>
    <property type="match status" value="1"/>
</dbReference>
<feature type="coiled-coil region" evidence="5">
    <location>
        <begin position="109"/>
        <end position="136"/>
    </location>
</feature>
<keyword evidence="9" id="KW-0436">Ligase</keyword>
<protein>
    <submittedName>
        <fullName evidence="9">ORC ubiquitin ligase 1</fullName>
    </submittedName>
</protein>
<feature type="compositionally biased region" description="Gly residues" evidence="6">
    <location>
        <begin position="328"/>
        <end position="344"/>
    </location>
</feature>
<keyword evidence="3" id="KW-0862">Zinc</keyword>
<dbReference type="KEGG" id="pmrn:116943462"/>
<dbReference type="InterPro" id="IPR013083">
    <property type="entry name" value="Znf_RING/FYVE/PHD"/>
</dbReference>
<evidence type="ECO:0000256" key="3">
    <source>
        <dbReference type="ARBA" id="ARBA00022833"/>
    </source>
</evidence>
<evidence type="ECO:0000313" key="8">
    <source>
        <dbReference type="Proteomes" id="UP001318040"/>
    </source>
</evidence>
<dbReference type="Gene3D" id="3.30.40.10">
    <property type="entry name" value="Zinc/RING finger domain, C3HC4 (zinc finger)"/>
    <property type="match status" value="1"/>
</dbReference>
<dbReference type="InterPro" id="IPR001841">
    <property type="entry name" value="Znf_RING"/>
</dbReference>
<keyword evidence="2 4" id="KW-0863">Zinc-finger</keyword>
<evidence type="ECO:0000256" key="5">
    <source>
        <dbReference type="SAM" id="Coils"/>
    </source>
</evidence>
<evidence type="ECO:0000313" key="9">
    <source>
        <dbReference type="RefSeq" id="XP_032812143.1"/>
    </source>
</evidence>
<dbReference type="GO" id="GO:0016874">
    <property type="term" value="F:ligase activity"/>
    <property type="evidence" value="ECO:0007669"/>
    <property type="project" value="UniProtKB-KW"/>
</dbReference>
<keyword evidence="5" id="KW-0175">Coiled coil</keyword>
<feature type="coiled-coil region" evidence="5">
    <location>
        <begin position="170"/>
        <end position="252"/>
    </location>
</feature>
<evidence type="ECO:0000256" key="6">
    <source>
        <dbReference type="SAM" id="MobiDB-lite"/>
    </source>
</evidence>
<dbReference type="CTD" id="79596"/>
<dbReference type="Proteomes" id="UP001318040">
    <property type="component" value="Chromosome 18"/>
</dbReference>
<keyword evidence="8" id="KW-1185">Reference proteome</keyword>
<evidence type="ECO:0000256" key="4">
    <source>
        <dbReference type="PROSITE-ProRule" id="PRU00175"/>
    </source>
</evidence>
<dbReference type="GO" id="GO:0004842">
    <property type="term" value="F:ubiquitin-protein transferase activity"/>
    <property type="evidence" value="ECO:0007669"/>
    <property type="project" value="InterPro"/>
</dbReference>
<evidence type="ECO:0000259" key="7">
    <source>
        <dbReference type="PROSITE" id="PS50089"/>
    </source>
</evidence>
<feature type="domain" description="RING-type" evidence="7">
    <location>
        <begin position="38"/>
        <end position="76"/>
    </location>
</feature>
<sequence length="386" mass="40247">MAAPSGGGGTRGLLVPAAGSGTASARGVSLSFTLPVSCHVCLNRVQEPMCCPNLHVFCTACIELWLRTSPHCPVCRCPVTAERPCARLIGGGDIPHPPGSPTQRRRLRSARLEALRKEYEEEAETLAVEVERLQGENNALWAQLQSNPGEPAGSEVDGRPAGSEVDPAVLLALSGKLKVARDELRATRNEMSREREVHARLREENVDLQRENQSLRMEIDSRSPHRFGRATVAALQAKLEQQRRELGRLGKALERSDRYTDELEARLAGAAGAAGDPREGREGTAAAAAAVAGPPRRGAPGGDAVRRLAFDVAATAAASPPPPMGSGALQGGSEGGGGVGGPIPSGGVPPPPPEPSHGPLQGDGEEGGGEGAPGSSLPRKRTRAED</sequence>
<dbReference type="GO" id="GO:0006275">
    <property type="term" value="P:regulation of DNA replication"/>
    <property type="evidence" value="ECO:0007669"/>
    <property type="project" value="InterPro"/>
</dbReference>
<dbReference type="RefSeq" id="XP_032812143.1">
    <property type="nucleotide sequence ID" value="XM_032956252.1"/>
</dbReference>
<dbReference type="SUPFAM" id="SSF57850">
    <property type="entry name" value="RING/U-box"/>
    <property type="match status" value="1"/>
</dbReference>
<dbReference type="GO" id="GO:0006513">
    <property type="term" value="P:protein monoubiquitination"/>
    <property type="evidence" value="ECO:0007669"/>
    <property type="project" value="InterPro"/>
</dbReference>